<dbReference type="CDD" id="cd18741">
    <property type="entry name" value="PIN_VapC4-5_FitB-like"/>
    <property type="match status" value="1"/>
</dbReference>
<comment type="cofactor">
    <cofactor evidence="1">
        <name>Mg(2+)</name>
        <dbReference type="ChEBI" id="CHEBI:18420"/>
    </cofactor>
</comment>
<dbReference type="RefSeq" id="WP_159448643.1">
    <property type="nucleotide sequence ID" value="NZ_FUYB01000015.1"/>
</dbReference>
<comment type="similarity">
    <text evidence="7">Belongs to the PINc/VapC protein family.</text>
</comment>
<keyword evidence="2" id="KW-1277">Toxin-antitoxin system</keyword>
<keyword evidence="4" id="KW-0479">Metal-binding</keyword>
<evidence type="ECO:0000256" key="3">
    <source>
        <dbReference type="ARBA" id="ARBA00022722"/>
    </source>
</evidence>
<dbReference type="SUPFAM" id="SSF88723">
    <property type="entry name" value="PIN domain-like"/>
    <property type="match status" value="1"/>
</dbReference>
<keyword evidence="6" id="KW-0460">Magnesium</keyword>
<evidence type="ECO:0000256" key="5">
    <source>
        <dbReference type="ARBA" id="ARBA00022801"/>
    </source>
</evidence>
<accession>A0A1T4XDW6</accession>
<feature type="domain" description="PIN" evidence="8">
    <location>
        <begin position="4"/>
        <end position="115"/>
    </location>
</feature>
<evidence type="ECO:0000256" key="7">
    <source>
        <dbReference type="ARBA" id="ARBA00038093"/>
    </source>
</evidence>
<dbReference type="Gene3D" id="3.40.50.1010">
    <property type="entry name" value="5'-nuclease"/>
    <property type="match status" value="1"/>
</dbReference>
<evidence type="ECO:0000256" key="6">
    <source>
        <dbReference type="ARBA" id="ARBA00022842"/>
    </source>
</evidence>
<keyword evidence="5" id="KW-0378">Hydrolase</keyword>
<dbReference type="GO" id="GO:0016787">
    <property type="term" value="F:hydrolase activity"/>
    <property type="evidence" value="ECO:0007669"/>
    <property type="project" value="UniProtKB-KW"/>
</dbReference>
<dbReference type="InterPro" id="IPR029060">
    <property type="entry name" value="PIN-like_dom_sf"/>
</dbReference>
<sequence length="127" mass="14719">MHKILLDTDIVIWLLRKQTSYINTFIDAQRQGSIFLLSPIVSAEIYAGAFKHEYPTIEQLFGFFTPLTLDIATAQLAGEYANQYRKSHHKISLEDFLIAASTKKANAYLWTNNKKHYPMLEDFFEVE</sequence>
<proteinExistence type="inferred from homology"/>
<dbReference type="OrthoDB" id="9813509at2"/>
<keyword evidence="3" id="KW-0540">Nuclease</keyword>
<dbReference type="PANTHER" id="PTHR33653:SF1">
    <property type="entry name" value="RIBONUCLEASE VAPC2"/>
    <property type="match status" value="1"/>
</dbReference>
<evidence type="ECO:0000259" key="8">
    <source>
        <dbReference type="Pfam" id="PF01850"/>
    </source>
</evidence>
<evidence type="ECO:0000256" key="1">
    <source>
        <dbReference type="ARBA" id="ARBA00001946"/>
    </source>
</evidence>
<dbReference type="AlphaFoldDB" id="A0A1T4XDW6"/>
<organism evidence="9 10">
    <name type="scientific">Thiothrix eikelboomii</name>
    <dbReference type="NCBI Taxonomy" id="92487"/>
    <lineage>
        <taxon>Bacteria</taxon>
        <taxon>Pseudomonadati</taxon>
        <taxon>Pseudomonadota</taxon>
        <taxon>Gammaproteobacteria</taxon>
        <taxon>Thiotrichales</taxon>
        <taxon>Thiotrichaceae</taxon>
        <taxon>Thiothrix</taxon>
    </lineage>
</organism>
<protein>
    <recommendedName>
        <fullName evidence="8">PIN domain-containing protein</fullName>
    </recommendedName>
</protein>
<evidence type="ECO:0000313" key="9">
    <source>
        <dbReference type="EMBL" id="SKA87305.1"/>
    </source>
</evidence>
<gene>
    <name evidence="9" type="ORF">SAMN02745130_02824</name>
</gene>
<name>A0A1T4XDW6_9GAMM</name>
<evidence type="ECO:0000256" key="4">
    <source>
        <dbReference type="ARBA" id="ARBA00022723"/>
    </source>
</evidence>
<dbReference type="Pfam" id="PF01850">
    <property type="entry name" value="PIN"/>
    <property type="match status" value="1"/>
</dbReference>
<dbReference type="STRING" id="92487.SAMN02745130_02824"/>
<dbReference type="GO" id="GO:0046872">
    <property type="term" value="F:metal ion binding"/>
    <property type="evidence" value="ECO:0007669"/>
    <property type="project" value="UniProtKB-KW"/>
</dbReference>
<dbReference type="InterPro" id="IPR050556">
    <property type="entry name" value="Type_II_TA_system_RNase"/>
</dbReference>
<evidence type="ECO:0000313" key="10">
    <source>
        <dbReference type="Proteomes" id="UP000190460"/>
    </source>
</evidence>
<dbReference type="GO" id="GO:0004518">
    <property type="term" value="F:nuclease activity"/>
    <property type="evidence" value="ECO:0007669"/>
    <property type="project" value="UniProtKB-KW"/>
</dbReference>
<evidence type="ECO:0000256" key="2">
    <source>
        <dbReference type="ARBA" id="ARBA00022649"/>
    </source>
</evidence>
<dbReference type="EMBL" id="FUYB01000015">
    <property type="protein sequence ID" value="SKA87305.1"/>
    <property type="molecule type" value="Genomic_DNA"/>
</dbReference>
<dbReference type="InterPro" id="IPR002716">
    <property type="entry name" value="PIN_dom"/>
</dbReference>
<dbReference type="PANTHER" id="PTHR33653">
    <property type="entry name" value="RIBONUCLEASE VAPC2"/>
    <property type="match status" value="1"/>
</dbReference>
<dbReference type="Proteomes" id="UP000190460">
    <property type="component" value="Unassembled WGS sequence"/>
</dbReference>
<keyword evidence="10" id="KW-1185">Reference proteome</keyword>
<reference evidence="9 10" key="1">
    <citation type="submission" date="2017-02" db="EMBL/GenBank/DDBJ databases">
        <authorList>
            <person name="Peterson S.W."/>
        </authorList>
    </citation>
    <scope>NUCLEOTIDE SEQUENCE [LARGE SCALE GENOMIC DNA]</scope>
    <source>
        <strain evidence="9 10">ATCC 49788</strain>
    </source>
</reference>